<name>A0A101SA50_9ACTN</name>
<dbReference type="Proteomes" id="UP000053669">
    <property type="component" value="Unassembled WGS sequence"/>
</dbReference>
<accession>A0A101SA50</accession>
<dbReference type="EMBL" id="LMWU01000017">
    <property type="protein sequence ID" value="KUN70146.1"/>
    <property type="molecule type" value="Genomic_DNA"/>
</dbReference>
<comment type="caution">
    <text evidence="1">The sequence shown here is derived from an EMBL/GenBank/DDBJ whole genome shotgun (WGS) entry which is preliminary data.</text>
</comment>
<dbReference type="AlphaFoldDB" id="A0A101SA50"/>
<gene>
    <name evidence="1" type="ORF">AQJ46_17390</name>
</gene>
<evidence type="ECO:0000313" key="2">
    <source>
        <dbReference type="Proteomes" id="UP000053669"/>
    </source>
</evidence>
<sequence>MLEFTDAYTLWRDLPFPRSGSSKELILTHSDLAEIDEYVTTVIRYVERGIFKPAPVDVLSMLQDLMRRIDRLGDSVSGVDQVVARSHHAYAALLDLVYRQFLHAGPPMGSDRIDEQP</sequence>
<evidence type="ECO:0008006" key="3">
    <source>
        <dbReference type="Google" id="ProtNLM"/>
    </source>
</evidence>
<dbReference type="STRING" id="58343.AQJ46_17390"/>
<organism evidence="1 2">
    <name type="scientific">Streptomyces canus</name>
    <dbReference type="NCBI Taxonomy" id="58343"/>
    <lineage>
        <taxon>Bacteria</taxon>
        <taxon>Bacillati</taxon>
        <taxon>Actinomycetota</taxon>
        <taxon>Actinomycetes</taxon>
        <taxon>Kitasatosporales</taxon>
        <taxon>Streptomycetaceae</taxon>
        <taxon>Streptomyces</taxon>
        <taxon>Streptomyces aurantiacus group</taxon>
    </lineage>
</organism>
<dbReference type="RefSeq" id="WP_059206464.1">
    <property type="nucleotide sequence ID" value="NZ_KQ948660.1"/>
</dbReference>
<reference evidence="1 2" key="1">
    <citation type="submission" date="2015-10" db="EMBL/GenBank/DDBJ databases">
        <title>Draft genome sequence of Streptomyces canus DSM 40017, type strain for the species Streptomyces canus.</title>
        <authorList>
            <person name="Ruckert C."/>
            <person name="Winkler A."/>
            <person name="Kalinowski J."/>
            <person name="Kampfer P."/>
            <person name="Glaeser S."/>
        </authorList>
    </citation>
    <scope>NUCLEOTIDE SEQUENCE [LARGE SCALE GENOMIC DNA]</scope>
    <source>
        <strain evidence="1 2">DSM 40017</strain>
    </source>
</reference>
<protein>
    <recommendedName>
        <fullName evidence="3">Transposase</fullName>
    </recommendedName>
</protein>
<proteinExistence type="predicted"/>
<evidence type="ECO:0000313" key="1">
    <source>
        <dbReference type="EMBL" id="KUN70146.1"/>
    </source>
</evidence>